<dbReference type="Proteomes" id="UP000176944">
    <property type="component" value="Chromosome"/>
</dbReference>
<organism evidence="1 2">
    <name type="scientific">Moorena producens (strain JHB)</name>
    <dbReference type="NCBI Taxonomy" id="1454205"/>
    <lineage>
        <taxon>Bacteria</taxon>
        <taxon>Bacillati</taxon>
        <taxon>Cyanobacteriota</taxon>
        <taxon>Cyanophyceae</taxon>
        <taxon>Coleofasciculales</taxon>
        <taxon>Coleofasciculaceae</taxon>
        <taxon>Moorena</taxon>
    </lineage>
</organism>
<evidence type="ECO:0000313" key="1">
    <source>
        <dbReference type="EMBL" id="AOY82498.1"/>
    </source>
</evidence>
<dbReference type="EMBL" id="CP017708">
    <property type="protein sequence ID" value="AOY82498.1"/>
    <property type="molecule type" value="Genomic_DNA"/>
</dbReference>
<reference evidence="2" key="1">
    <citation type="submission" date="2016-10" db="EMBL/GenBank/DDBJ databases">
        <title>Comparative genomics uncovers the prolific and rare metabolic potential of the cyanobacterial genus Moorea.</title>
        <authorList>
            <person name="Leao T."/>
            <person name="Castelao G."/>
            <person name="Korobeynikov A."/>
            <person name="Monroe E.A."/>
            <person name="Podell S."/>
            <person name="Glukhov E."/>
            <person name="Allen E."/>
            <person name="Gerwick W.H."/>
            <person name="Gerwick L."/>
        </authorList>
    </citation>
    <scope>NUCLEOTIDE SEQUENCE [LARGE SCALE GENOMIC DNA]</scope>
    <source>
        <strain evidence="2">JHB</strain>
    </source>
</reference>
<gene>
    <name evidence="1" type="ORF">BJP36_23880</name>
</gene>
<proteinExistence type="predicted"/>
<dbReference type="InterPro" id="IPR029063">
    <property type="entry name" value="SAM-dependent_MTases_sf"/>
</dbReference>
<evidence type="ECO:0008006" key="3">
    <source>
        <dbReference type="Google" id="ProtNLM"/>
    </source>
</evidence>
<dbReference type="AlphaFoldDB" id="A0A1D9G4F6"/>
<dbReference type="SUPFAM" id="SSF53335">
    <property type="entry name" value="S-adenosyl-L-methionine-dependent methyltransferases"/>
    <property type="match status" value="1"/>
</dbReference>
<accession>A0A1D9G4F6</accession>
<sequence>MSSNFFSIKEKFFDLWAPNYDILFTTVFYQALHKRLLEYVELTNQPNVLDLGCGTGRLLNRLAQEQGYFILDLGNEFKGFQPSHT</sequence>
<protein>
    <recommendedName>
        <fullName evidence="3">Methyltransferase domain-containing protein</fullName>
    </recommendedName>
</protein>
<dbReference type="Gene3D" id="3.40.50.150">
    <property type="entry name" value="Vaccinia Virus protein VP39"/>
    <property type="match status" value="1"/>
</dbReference>
<name>A0A1D9G4F6_MOOP1</name>
<evidence type="ECO:0000313" key="2">
    <source>
        <dbReference type="Proteomes" id="UP000176944"/>
    </source>
</evidence>